<keyword evidence="4 10" id="KW-0808">Transferase</keyword>
<feature type="domain" description="Glycosyltransferase RgtA/B/C/D-like" evidence="9">
    <location>
        <begin position="65"/>
        <end position="234"/>
    </location>
</feature>
<dbReference type="PANTHER" id="PTHR33908:SF3">
    <property type="entry name" value="UNDECAPRENYL PHOSPHATE-ALPHA-4-AMINO-4-DEOXY-L-ARABINOSE ARABINOSYL TRANSFERASE"/>
    <property type="match status" value="1"/>
</dbReference>
<dbReference type="RefSeq" id="WP_099153162.1">
    <property type="nucleotide sequence ID" value="NZ_PDUD01000032.1"/>
</dbReference>
<gene>
    <name evidence="10" type="ORF">CRP01_26950</name>
</gene>
<proteinExistence type="predicted"/>
<name>A0A2D0N4A9_FLAN2</name>
<dbReference type="InterPro" id="IPR050297">
    <property type="entry name" value="LipidA_mod_glycosyltrf_83"/>
</dbReference>
<feature type="transmembrane region" description="Helical" evidence="8">
    <location>
        <begin position="115"/>
        <end position="134"/>
    </location>
</feature>
<evidence type="ECO:0000313" key="11">
    <source>
        <dbReference type="Proteomes" id="UP000223913"/>
    </source>
</evidence>
<evidence type="ECO:0000256" key="1">
    <source>
        <dbReference type="ARBA" id="ARBA00004651"/>
    </source>
</evidence>
<dbReference type="GO" id="GO:0016763">
    <property type="term" value="F:pentosyltransferase activity"/>
    <property type="evidence" value="ECO:0007669"/>
    <property type="project" value="TreeGrafter"/>
</dbReference>
<feature type="transmembrane region" description="Helical" evidence="8">
    <location>
        <begin position="140"/>
        <end position="157"/>
    </location>
</feature>
<keyword evidence="6 8" id="KW-1133">Transmembrane helix</keyword>
<feature type="transmembrane region" description="Helical" evidence="8">
    <location>
        <begin position="362"/>
        <end position="388"/>
    </location>
</feature>
<keyword evidence="11" id="KW-1185">Reference proteome</keyword>
<evidence type="ECO:0000313" key="10">
    <source>
        <dbReference type="EMBL" id="PHN03325.1"/>
    </source>
</evidence>
<keyword evidence="7 8" id="KW-0472">Membrane</keyword>
<evidence type="ECO:0000256" key="3">
    <source>
        <dbReference type="ARBA" id="ARBA00022676"/>
    </source>
</evidence>
<feature type="transmembrane region" description="Helical" evidence="8">
    <location>
        <begin position="307"/>
        <end position="324"/>
    </location>
</feature>
<evidence type="ECO:0000256" key="4">
    <source>
        <dbReference type="ARBA" id="ARBA00022679"/>
    </source>
</evidence>
<feature type="transmembrane region" description="Helical" evidence="8">
    <location>
        <begin position="268"/>
        <end position="286"/>
    </location>
</feature>
<evidence type="ECO:0000256" key="8">
    <source>
        <dbReference type="SAM" id="Phobius"/>
    </source>
</evidence>
<accession>A0A2D0N4A9</accession>
<comment type="caution">
    <text evidence="10">The sequence shown here is derived from an EMBL/GenBank/DDBJ whole genome shotgun (WGS) entry which is preliminary data.</text>
</comment>
<evidence type="ECO:0000256" key="7">
    <source>
        <dbReference type="ARBA" id="ARBA00023136"/>
    </source>
</evidence>
<dbReference type="Proteomes" id="UP000223913">
    <property type="component" value="Unassembled WGS sequence"/>
</dbReference>
<dbReference type="InterPro" id="IPR038731">
    <property type="entry name" value="RgtA/B/C-like"/>
</dbReference>
<feature type="transmembrane region" description="Helical" evidence="8">
    <location>
        <begin position="220"/>
        <end position="237"/>
    </location>
</feature>
<dbReference type="GO" id="GO:0010041">
    <property type="term" value="P:response to iron(III) ion"/>
    <property type="evidence" value="ECO:0007669"/>
    <property type="project" value="TreeGrafter"/>
</dbReference>
<dbReference type="EMBL" id="PDUD01000032">
    <property type="protein sequence ID" value="PHN03325.1"/>
    <property type="molecule type" value="Genomic_DNA"/>
</dbReference>
<evidence type="ECO:0000256" key="5">
    <source>
        <dbReference type="ARBA" id="ARBA00022692"/>
    </source>
</evidence>
<protein>
    <submittedName>
        <fullName evidence="10">Glycosyl transferase</fullName>
    </submittedName>
</protein>
<feature type="transmembrane region" description="Helical" evidence="8">
    <location>
        <begin position="169"/>
        <end position="186"/>
    </location>
</feature>
<dbReference type="OrthoDB" id="9792789at2"/>
<feature type="transmembrane region" description="Helical" evidence="8">
    <location>
        <begin position="192"/>
        <end position="208"/>
    </location>
</feature>
<dbReference type="Pfam" id="PF13231">
    <property type="entry name" value="PMT_2"/>
    <property type="match status" value="1"/>
</dbReference>
<evidence type="ECO:0000259" key="9">
    <source>
        <dbReference type="Pfam" id="PF13231"/>
    </source>
</evidence>
<keyword evidence="5 8" id="KW-0812">Transmembrane</keyword>
<evidence type="ECO:0000256" key="6">
    <source>
        <dbReference type="ARBA" id="ARBA00022989"/>
    </source>
</evidence>
<sequence length="560" mass="65111">MLWDKEAVRYSVLLALLGAVFYISFLGGVHLFDWDEINFAEISREMLITGEYTRVYIDFQPFWEKPPLFFWLQAAAMQVFGVNEFAARLPNAVCGIITLVVLFNIGRRLYDTRFGLIWAGVYFGTILPFLYFKSGIIDPWFNLFIFLGVYYFVLSHWKRNGYTGIELPASHWTYLIAGGLFIGLAMLTKGQVAYIIACLAFFVYWVIYERFRFYINMPQFLVFTLAAVVITLAWYGIETWNNGPWFIGAFLEYQYRLFSTPDAGHRGFPFYHVVVLLVGCFPASVFTIRSFFKLPGEEQAFRKDFQVWMKILFWVVLILFSIVQSKIVHYSSLCYYPLTFLATVVIDKMVRGEIQLLRWMRIALWSIGGLFILVTVALPFLGMNIELIEPLFSKDPFAAANLEADVTWTGFEIIPGLLLFAVIFLTLRWWRQEQFRRAIPTLFGGTAIFVMLTLIFFINRIESYSQRAAIEFFESKVGEDAYLITDGYKSYAQYFYGKTREYSRKGEEEREILFSGDIDKDVYIVTKIHKADRLRARPELTEIGAKNGFVFFKREKTAGD</sequence>
<dbReference type="GO" id="GO:0009103">
    <property type="term" value="P:lipopolysaccharide biosynthetic process"/>
    <property type="evidence" value="ECO:0007669"/>
    <property type="project" value="UniProtKB-ARBA"/>
</dbReference>
<comment type="subcellular location">
    <subcellularLocation>
        <location evidence="1">Cell membrane</location>
        <topology evidence="1">Multi-pass membrane protein</topology>
    </subcellularLocation>
</comment>
<organism evidence="10 11">
    <name type="scientific">Flavilitoribacter nigricans (strain ATCC 23147 / DSM 23189 / NBRC 102662 / NCIMB 1420 / SS-2)</name>
    <name type="common">Lewinella nigricans</name>
    <dbReference type="NCBI Taxonomy" id="1122177"/>
    <lineage>
        <taxon>Bacteria</taxon>
        <taxon>Pseudomonadati</taxon>
        <taxon>Bacteroidota</taxon>
        <taxon>Saprospiria</taxon>
        <taxon>Saprospirales</taxon>
        <taxon>Lewinellaceae</taxon>
        <taxon>Flavilitoribacter</taxon>
    </lineage>
</organism>
<feature type="transmembrane region" description="Helical" evidence="8">
    <location>
        <begin position="408"/>
        <end position="427"/>
    </location>
</feature>
<feature type="transmembrane region" description="Helical" evidence="8">
    <location>
        <begin position="439"/>
        <end position="458"/>
    </location>
</feature>
<feature type="transmembrane region" description="Helical" evidence="8">
    <location>
        <begin position="12"/>
        <end position="32"/>
    </location>
</feature>
<dbReference type="PANTHER" id="PTHR33908">
    <property type="entry name" value="MANNOSYLTRANSFERASE YKCB-RELATED"/>
    <property type="match status" value="1"/>
</dbReference>
<keyword evidence="3" id="KW-0328">Glycosyltransferase</keyword>
<dbReference type="GO" id="GO:0005886">
    <property type="term" value="C:plasma membrane"/>
    <property type="evidence" value="ECO:0007669"/>
    <property type="project" value="UniProtKB-SubCell"/>
</dbReference>
<feature type="transmembrane region" description="Helical" evidence="8">
    <location>
        <begin position="85"/>
        <end position="103"/>
    </location>
</feature>
<evidence type="ECO:0000256" key="2">
    <source>
        <dbReference type="ARBA" id="ARBA00022475"/>
    </source>
</evidence>
<dbReference type="AlphaFoldDB" id="A0A2D0N4A9"/>
<keyword evidence="2" id="KW-1003">Cell membrane</keyword>
<feature type="transmembrane region" description="Helical" evidence="8">
    <location>
        <begin position="330"/>
        <end position="350"/>
    </location>
</feature>
<reference evidence="10 11" key="1">
    <citation type="submission" date="2017-10" db="EMBL/GenBank/DDBJ databases">
        <title>The draft genome sequence of Lewinella nigricans NBRC 102662.</title>
        <authorList>
            <person name="Wang K."/>
        </authorList>
    </citation>
    <scope>NUCLEOTIDE SEQUENCE [LARGE SCALE GENOMIC DNA]</scope>
    <source>
        <strain evidence="10 11">NBRC 102662</strain>
    </source>
</reference>